<name>A0A934SJQ7_9MICO</name>
<keyword evidence="9" id="KW-1185">Reference proteome</keyword>
<dbReference type="SUPFAM" id="SSF161098">
    <property type="entry name" value="MetI-like"/>
    <property type="match status" value="1"/>
</dbReference>
<evidence type="ECO:0000256" key="4">
    <source>
        <dbReference type="ARBA" id="ARBA00022989"/>
    </source>
</evidence>
<feature type="transmembrane region" description="Helical" evidence="6">
    <location>
        <begin position="188"/>
        <end position="209"/>
    </location>
</feature>
<evidence type="ECO:0000256" key="2">
    <source>
        <dbReference type="ARBA" id="ARBA00022448"/>
    </source>
</evidence>
<proteinExistence type="inferred from homology"/>
<dbReference type="InterPro" id="IPR035906">
    <property type="entry name" value="MetI-like_sf"/>
</dbReference>
<organism evidence="8 9">
    <name type="scientific">Lacisediminihabitans changchengi</name>
    <dbReference type="NCBI Taxonomy" id="2787634"/>
    <lineage>
        <taxon>Bacteria</taxon>
        <taxon>Bacillati</taxon>
        <taxon>Actinomycetota</taxon>
        <taxon>Actinomycetes</taxon>
        <taxon>Micrococcales</taxon>
        <taxon>Microbacteriaceae</taxon>
        <taxon>Lacisediminihabitans</taxon>
    </lineage>
</organism>
<protein>
    <submittedName>
        <fullName evidence="8">ABC transporter permease</fullName>
    </submittedName>
</protein>
<keyword evidence="3 6" id="KW-0812">Transmembrane</keyword>
<dbReference type="EMBL" id="JAEPES010000001">
    <property type="protein sequence ID" value="MBK4346571.1"/>
    <property type="molecule type" value="Genomic_DNA"/>
</dbReference>
<dbReference type="PANTHER" id="PTHR30177:SF33">
    <property type="entry name" value="POSSIBLE OSMOPROTECTANT (GLYCINE BETAINE_CARNITINE_CHOLINE_L-PROLINE) TRANSPORT INTEGRAL MEMBRANE PROTEIN ABC TRANSPORTER PROZ"/>
    <property type="match status" value="1"/>
</dbReference>
<dbReference type="GO" id="GO:0031460">
    <property type="term" value="P:glycine betaine transport"/>
    <property type="evidence" value="ECO:0007669"/>
    <property type="project" value="TreeGrafter"/>
</dbReference>
<comment type="subcellular location">
    <subcellularLocation>
        <location evidence="6">Cell membrane</location>
        <topology evidence="6">Multi-pass membrane protein</topology>
    </subcellularLocation>
    <subcellularLocation>
        <location evidence="1">Membrane</location>
        <topology evidence="1">Multi-pass membrane protein</topology>
    </subcellularLocation>
</comment>
<dbReference type="GO" id="GO:0055085">
    <property type="term" value="P:transmembrane transport"/>
    <property type="evidence" value="ECO:0007669"/>
    <property type="project" value="InterPro"/>
</dbReference>
<dbReference type="Pfam" id="PF00528">
    <property type="entry name" value="BPD_transp_1"/>
    <property type="match status" value="1"/>
</dbReference>
<sequence length="247" mass="25506">MNLFIEGFAWLFDPMHWVGGSSIAVRLGEHFQYTGVSLFFAALIAVPLGLYIGHTGKGRGIAIAASNVARALPTLGLLAVLILSLGIGLIPAAIVLVILGIPPLLAGVYAGIESVDPQTVDAARAMGMTELQILRKVEVPLGASLIFGGFRAATLQVIASAVVAAYFSLGGLGRFLVDGLAQNNNPQLVGGAILVIALALVVDGVLAIIQRFVVPTVSSGTRSTKRTARGGAIPPVAQSRTLIKEGH</sequence>
<comment type="caution">
    <text evidence="8">The sequence shown here is derived from an EMBL/GenBank/DDBJ whole genome shotgun (WGS) entry which is preliminary data.</text>
</comment>
<reference evidence="8" key="1">
    <citation type="submission" date="2021-01" db="EMBL/GenBank/DDBJ databases">
        <title>Lacisediminihabitans sp. nov. strain G11-30, isolated from Antarctic Soil.</title>
        <authorList>
            <person name="Li J."/>
        </authorList>
    </citation>
    <scope>NUCLEOTIDE SEQUENCE</scope>
    <source>
        <strain evidence="8">G11-30</strain>
    </source>
</reference>
<gene>
    <name evidence="8" type="ORF">IV501_02885</name>
</gene>
<dbReference type="Proteomes" id="UP000636458">
    <property type="component" value="Unassembled WGS sequence"/>
</dbReference>
<dbReference type="PANTHER" id="PTHR30177">
    <property type="entry name" value="GLYCINE BETAINE/L-PROLINE TRANSPORT SYSTEM PERMEASE PROTEIN PROW"/>
    <property type="match status" value="1"/>
</dbReference>
<keyword evidence="2 6" id="KW-0813">Transport</keyword>
<feature type="transmembrane region" description="Helical" evidence="6">
    <location>
        <begin position="74"/>
        <end position="101"/>
    </location>
</feature>
<accession>A0A934SJQ7</accession>
<dbReference type="GO" id="GO:0005886">
    <property type="term" value="C:plasma membrane"/>
    <property type="evidence" value="ECO:0007669"/>
    <property type="project" value="UniProtKB-SubCell"/>
</dbReference>
<evidence type="ECO:0000256" key="5">
    <source>
        <dbReference type="ARBA" id="ARBA00023136"/>
    </source>
</evidence>
<feature type="domain" description="ABC transmembrane type-1" evidence="7">
    <location>
        <begin position="27"/>
        <end position="206"/>
    </location>
</feature>
<keyword evidence="5 6" id="KW-0472">Membrane</keyword>
<evidence type="ECO:0000259" key="7">
    <source>
        <dbReference type="PROSITE" id="PS50928"/>
    </source>
</evidence>
<feature type="transmembrane region" description="Helical" evidence="6">
    <location>
        <begin position="31"/>
        <end position="53"/>
    </location>
</feature>
<evidence type="ECO:0000256" key="3">
    <source>
        <dbReference type="ARBA" id="ARBA00022692"/>
    </source>
</evidence>
<dbReference type="RefSeq" id="WP_200554894.1">
    <property type="nucleotide sequence ID" value="NZ_JAEPES010000001.1"/>
</dbReference>
<dbReference type="Gene3D" id="1.10.3720.10">
    <property type="entry name" value="MetI-like"/>
    <property type="match status" value="1"/>
</dbReference>
<dbReference type="CDD" id="cd06261">
    <property type="entry name" value="TM_PBP2"/>
    <property type="match status" value="1"/>
</dbReference>
<keyword evidence="4 6" id="KW-1133">Transmembrane helix</keyword>
<evidence type="ECO:0000313" key="8">
    <source>
        <dbReference type="EMBL" id="MBK4346571.1"/>
    </source>
</evidence>
<evidence type="ECO:0000256" key="6">
    <source>
        <dbReference type="RuleBase" id="RU363032"/>
    </source>
</evidence>
<dbReference type="PROSITE" id="PS50928">
    <property type="entry name" value="ABC_TM1"/>
    <property type="match status" value="1"/>
</dbReference>
<evidence type="ECO:0000256" key="1">
    <source>
        <dbReference type="ARBA" id="ARBA00004141"/>
    </source>
</evidence>
<dbReference type="InterPro" id="IPR051204">
    <property type="entry name" value="ABC_transp_perm/SBD"/>
</dbReference>
<feature type="transmembrane region" description="Helical" evidence="6">
    <location>
        <begin position="153"/>
        <end position="176"/>
    </location>
</feature>
<comment type="similarity">
    <text evidence="6">Belongs to the binding-protein-dependent transport system permease family.</text>
</comment>
<dbReference type="InterPro" id="IPR000515">
    <property type="entry name" value="MetI-like"/>
</dbReference>
<dbReference type="AlphaFoldDB" id="A0A934SJQ7"/>
<evidence type="ECO:0000313" key="9">
    <source>
        <dbReference type="Proteomes" id="UP000636458"/>
    </source>
</evidence>